<geneLocation type="plasmid" evidence="5 6">
    <name>2</name>
</geneLocation>
<name>A0A4U8Z7E0_METTU</name>
<dbReference type="OrthoDB" id="194599at2"/>
<keyword evidence="3" id="KW-0804">Transcription</keyword>
<evidence type="ECO:0000256" key="2">
    <source>
        <dbReference type="ARBA" id="ARBA00023125"/>
    </source>
</evidence>
<dbReference type="PRINTS" id="PR00778">
    <property type="entry name" value="HTHARSR"/>
</dbReference>
<proteinExistence type="predicted"/>
<dbReference type="NCBIfam" id="NF033788">
    <property type="entry name" value="HTH_metalloreg"/>
    <property type="match status" value="1"/>
</dbReference>
<dbReference type="Gene3D" id="1.10.10.10">
    <property type="entry name" value="Winged helix-like DNA-binding domain superfamily/Winged helix DNA-binding domain"/>
    <property type="match status" value="1"/>
</dbReference>
<accession>A0A4U8Z7E0</accession>
<evidence type="ECO:0000256" key="1">
    <source>
        <dbReference type="ARBA" id="ARBA00023015"/>
    </source>
</evidence>
<dbReference type="PANTHER" id="PTHR43132:SF2">
    <property type="entry name" value="ARSENICAL RESISTANCE OPERON REPRESSOR ARSR-RELATED"/>
    <property type="match status" value="1"/>
</dbReference>
<evidence type="ECO:0000256" key="3">
    <source>
        <dbReference type="ARBA" id="ARBA00023163"/>
    </source>
</evidence>
<keyword evidence="2 5" id="KW-0238">DNA-binding</keyword>
<keyword evidence="1" id="KW-0805">Transcription regulation</keyword>
<dbReference type="InterPro" id="IPR036390">
    <property type="entry name" value="WH_DNA-bd_sf"/>
</dbReference>
<sequence length="102" mass="11323">MNLDELASRAGNAEIFLKALANRHRLMILCELHKGEQSVGVLHGAIGLSQSALSQHLARLREDELVTTRRESQMIYYSLASKEANEVIALLYDLFCAPGRQG</sequence>
<dbReference type="SMART" id="SM00418">
    <property type="entry name" value="HTH_ARSR"/>
    <property type="match status" value="1"/>
</dbReference>
<keyword evidence="5" id="KW-0614">Plasmid</keyword>
<evidence type="ECO:0000313" key="5">
    <source>
        <dbReference type="EMBL" id="VFU16762.1"/>
    </source>
</evidence>
<protein>
    <submittedName>
        <fullName evidence="5">Putative DNA-binding transcriptional regulator</fullName>
    </submittedName>
</protein>
<dbReference type="RefSeq" id="WP_134493165.1">
    <property type="nucleotide sequence ID" value="NZ_CP139088.1"/>
</dbReference>
<dbReference type="SUPFAM" id="SSF46785">
    <property type="entry name" value="Winged helix' DNA-binding domain"/>
    <property type="match status" value="1"/>
</dbReference>
<dbReference type="InterPro" id="IPR036388">
    <property type="entry name" value="WH-like_DNA-bd_sf"/>
</dbReference>
<dbReference type="InterPro" id="IPR011991">
    <property type="entry name" value="ArsR-like_HTH"/>
</dbReference>
<dbReference type="AlphaFoldDB" id="A0A4U8Z7E0"/>
<dbReference type="EMBL" id="LR536451">
    <property type="protein sequence ID" value="VFU16762.1"/>
    <property type="molecule type" value="Genomic_DNA"/>
</dbReference>
<dbReference type="CDD" id="cd00090">
    <property type="entry name" value="HTH_ARSR"/>
    <property type="match status" value="1"/>
</dbReference>
<dbReference type="KEGG" id="mtun:MTUNDRAET4_0369.1"/>
<feature type="domain" description="HTH arsR-type" evidence="4">
    <location>
        <begin position="3"/>
        <end position="99"/>
    </location>
</feature>
<dbReference type="InterPro" id="IPR051011">
    <property type="entry name" value="Metal_resp_trans_reg"/>
</dbReference>
<dbReference type="GO" id="GO:0003677">
    <property type="term" value="F:DNA binding"/>
    <property type="evidence" value="ECO:0007669"/>
    <property type="project" value="UniProtKB-KW"/>
</dbReference>
<dbReference type="GO" id="GO:0003700">
    <property type="term" value="F:DNA-binding transcription factor activity"/>
    <property type="evidence" value="ECO:0007669"/>
    <property type="project" value="InterPro"/>
</dbReference>
<gene>
    <name evidence="5" type="primary">ygaV</name>
    <name evidence="5" type="ORF">MTUNDRAET4_0369</name>
</gene>
<reference evidence="5 6" key="1">
    <citation type="submission" date="2019-03" db="EMBL/GenBank/DDBJ databases">
        <authorList>
            <person name="Kox A.R. M."/>
        </authorList>
    </citation>
    <scope>NUCLEOTIDE SEQUENCE [LARGE SCALE GENOMIC DNA]</scope>
    <source>
        <strain evidence="5">MTUNDRAET4 annotated genome</strain>
        <plasmid evidence="6">2</plasmid>
    </source>
</reference>
<dbReference type="Proteomes" id="UP000294360">
    <property type="component" value="Plasmid 2"/>
</dbReference>
<evidence type="ECO:0000313" key="6">
    <source>
        <dbReference type="Proteomes" id="UP000294360"/>
    </source>
</evidence>
<evidence type="ECO:0000259" key="4">
    <source>
        <dbReference type="PROSITE" id="PS50987"/>
    </source>
</evidence>
<dbReference type="InterPro" id="IPR001845">
    <property type="entry name" value="HTH_ArsR_DNA-bd_dom"/>
</dbReference>
<dbReference type="Pfam" id="PF01022">
    <property type="entry name" value="HTH_5"/>
    <property type="match status" value="1"/>
</dbReference>
<dbReference type="PANTHER" id="PTHR43132">
    <property type="entry name" value="ARSENICAL RESISTANCE OPERON REPRESSOR ARSR-RELATED"/>
    <property type="match status" value="1"/>
</dbReference>
<organism evidence="5 6">
    <name type="scientific">Methylocella tundrae</name>
    <dbReference type="NCBI Taxonomy" id="227605"/>
    <lineage>
        <taxon>Bacteria</taxon>
        <taxon>Pseudomonadati</taxon>
        <taxon>Pseudomonadota</taxon>
        <taxon>Alphaproteobacteria</taxon>
        <taxon>Hyphomicrobiales</taxon>
        <taxon>Beijerinckiaceae</taxon>
        <taxon>Methylocella</taxon>
    </lineage>
</organism>
<dbReference type="PROSITE" id="PS50987">
    <property type="entry name" value="HTH_ARSR_2"/>
    <property type="match status" value="1"/>
</dbReference>